<feature type="transmembrane region" description="Helical" evidence="8">
    <location>
        <begin position="76"/>
        <end position="94"/>
    </location>
</feature>
<accession>A0A179T7P5</accession>
<reference evidence="11" key="1">
    <citation type="submission" date="2016-04" db="EMBL/GenBank/DDBJ databases">
        <authorList>
            <person name="Lyu Z."/>
            <person name="Lyu W."/>
        </authorList>
    </citation>
    <scope>NUCLEOTIDE SEQUENCE [LARGE SCALE GENOMIC DNA]</scope>
    <source>
        <strain evidence="11">C44</strain>
    </source>
</reference>
<dbReference type="EMBL" id="LWSG01000001">
    <property type="protein sequence ID" value="OAS89169.1"/>
    <property type="molecule type" value="Genomic_DNA"/>
</dbReference>
<proteinExistence type="inferred from homology"/>
<dbReference type="InterPro" id="IPR020846">
    <property type="entry name" value="MFS_dom"/>
</dbReference>
<feature type="transmembrane region" description="Helical" evidence="8">
    <location>
        <begin position="328"/>
        <end position="347"/>
    </location>
</feature>
<evidence type="ECO:0000256" key="5">
    <source>
        <dbReference type="ARBA" id="ARBA00022989"/>
    </source>
</evidence>
<dbReference type="InterPro" id="IPR011701">
    <property type="entry name" value="MFS"/>
</dbReference>
<feature type="transmembrane region" description="Helical" evidence="8">
    <location>
        <begin position="43"/>
        <end position="64"/>
    </location>
</feature>
<name>A0A179T7P5_9BACI</name>
<gene>
    <name evidence="10" type="ORF">A6K24_01000</name>
</gene>
<evidence type="ECO:0000256" key="8">
    <source>
        <dbReference type="SAM" id="Phobius"/>
    </source>
</evidence>
<dbReference type="STRING" id="152268.A6K24_01000"/>
<evidence type="ECO:0000313" key="11">
    <source>
        <dbReference type="Proteomes" id="UP000078534"/>
    </source>
</evidence>
<feature type="transmembrane region" description="Helical" evidence="8">
    <location>
        <begin position="163"/>
        <end position="182"/>
    </location>
</feature>
<dbReference type="Gene3D" id="1.20.1250.20">
    <property type="entry name" value="MFS general substrate transporter like domains"/>
    <property type="match status" value="2"/>
</dbReference>
<dbReference type="PROSITE" id="PS50850">
    <property type="entry name" value="MFS"/>
    <property type="match status" value="1"/>
</dbReference>
<dbReference type="GO" id="GO:0015112">
    <property type="term" value="F:nitrate transmembrane transporter activity"/>
    <property type="evidence" value="ECO:0007669"/>
    <property type="project" value="InterPro"/>
</dbReference>
<keyword evidence="11" id="KW-1185">Reference proteome</keyword>
<dbReference type="RefSeq" id="WP_066324204.1">
    <property type="nucleotide sequence ID" value="NZ_LWSG01000001.1"/>
</dbReference>
<evidence type="ECO:0000256" key="3">
    <source>
        <dbReference type="ARBA" id="ARBA00022448"/>
    </source>
</evidence>
<comment type="subcellular location">
    <subcellularLocation>
        <location evidence="1">Cell membrane</location>
        <topology evidence="1">Multi-pass membrane protein</topology>
    </subcellularLocation>
</comment>
<evidence type="ECO:0000313" key="10">
    <source>
        <dbReference type="EMBL" id="OAS89169.1"/>
    </source>
</evidence>
<dbReference type="OrthoDB" id="9773404at2"/>
<protein>
    <submittedName>
        <fullName evidence="10">MFS transporter</fullName>
    </submittedName>
</protein>
<feature type="transmembrane region" description="Helical" evidence="8">
    <location>
        <begin position="295"/>
        <end position="316"/>
    </location>
</feature>
<evidence type="ECO:0000256" key="2">
    <source>
        <dbReference type="ARBA" id="ARBA00008432"/>
    </source>
</evidence>
<dbReference type="AlphaFoldDB" id="A0A179T7P5"/>
<comment type="caution">
    <text evidence="10">The sequence shown here is derived from an EMBL/GenBank/DDBJ whole genome shotgun (WGS) entry which is preliminary data.</text>
</comment>
<dbReference type="InterPro" id="IPR044772">
    <property type="entry name" value="NO3_transporter"/>
</dbReference>
<evidence type="ECO:0000256" key="4">
    <source>
        <dbReference type="ARBA" id="ARBA00022692"/>
    </source>
</evidence>
<keyword evidence="6" id="KW-0534">Nitrate assimilation</keyword>
<evidence type="ECO:0000256" key="6">
    <source>
        <dbReference type="ARBA" id="ARBA00023063"/>
    </source>
</evidence>
<comment type="similarity">
    <text evidence="2">Belongs to the major facilitator superfamily. Nitrate/nitrite porter (TC 2.A.1.8) family.</text>
</comment>
<feature type="transmembrane region" description="Helical" evidence="8">
    <location>
        <begin position="234"/>
        <end position="255"/>
    </location>
</feature>
<feature type="transmembrane region" description="Helical" evidence="8">
    <location>
        <begin position="12"/>
        <end position="31"/>
    </location>
</feature>
<dbReference type="Proteomes" id="UP000078534">
    <property type="component" value="Unassembled WGS sequence"/>
</dbReference>
<feature type="transmembrane region" description="Helical" evidence="8">
    <location>
        <begin position="359"/>
        <end position="377"/>
    </location>
</feature>
<dbReference type="GO" id="GO:0042128">
    <property type="term" value="P:nitrate assimilation"/>
    <property type="evidence" value="ECO:0007669"/>
    <property type="project" value="UniProtKB-KW"/>
</dbReference>
<evidence type="ECO:0000256" key="7">
    <source>
        <dbReference type="ARBA" id="ARBA00023136"/>
    </source>
</evidence>
<keyword evidence="4 8" id="KW-0812">Transmembrane</keyword>
<keyword evidence="7 8" id="KW-0472">Membrane</keyword>
<organism evidence="10 11">
    <name type="scientific">Metabacillus litoralis</name>
    <dbReference type="NCBI Taxonomy" id="152268"/>
    <lineage>
        <taxon>Bacteria</taxon>
        <taxon>Bacillati</taxon>
        <taxon>Bacillota</taxon>
        <taxon>Bacilli</taxon>
        <taxon>Bacillales</taxon>
        <taxon>Bacillaceae</taxon>
        <taxon>Metabacillus</taxon>
    </lineage>
</organism>
<sequence>MKKTNGQTSVLVLSTVSMIVSFTVWSVFAPIATEIQKIYELSITQKSILIATPVLLGSVMRIPMGILTDRYGGRRVFALTMLLLILPMVGAGFTDTFAMLLFWAFFIGMAGTTFAISITYVSKWYPPEKQGLILGIAGMGNLGSAVANFLIPSIFSSYGLSWVFWSLSIAMACMAILFWVGTKDVQVTSKHKTLKESLSVLKFKETWYLSVFYFLTFGTFVTFSIYLPTFLNDLFSISALEAGIITAIFVVLATLIRPIGGYLSDRFGAKGLLTLVFSGVTLCGMFIAFTMENFLFFSINCLIISILVGIGNGAVFKMVPEISNGNTGAVTGIVGAIGGVGGFFPPIILGMTKDLAGDYVLGFLLLSILSLFCLILNHKGVNKTSIKVSAQKSA</sequence>
<dbReference type="Pfam" id="PF07690">
    <property type="entry name" value="MFS_1"/>
    <property type="match status" value="1"/>
</dbReference>
<dbReference type="CDD" id="cd17341">
    <property type="entry name" value="MFS_NRT2_like"/>
    <property type="match status" value="1"/>
</dbReference>
<feature type="transmembrane region" description="Helical" evidence="8">
    <location>
        <begin position="100"/>
        <end position="120"/>
    </location>
</feature>
<dbReference type="SUPFAM" id="SSF103473">
    <property type="entry name" value="MFS general substrate transporter"/>
    <property type="match status" value="1"/>
</dbReference>
<feature type="transmembrane region" description="Helical" evidence="8">
    <location>
        <begin position="132"/>
        <end position="151"/>
    </location>
</feature>
<evidence type="ECO:0000256" key="1">
    <source>
        <dbReference type="ARBA" id="ARBA00004651"/>
    </source>
</evidence>
<dbReference type="GO" id="GO:0005886">
    <property type="term" value="C:plasma membrane"/>
    <property type="evidence" value="ECO:0007669"/>
    <property type="project" value="UniProtKB-SubCell"/>
</dbReference>
<feature type="domain" description="Major facilitator superfamily (MFS) profile" evidence="9">
    <location>
        <begin position="9"/>
        <end position="385"/>
    </location>
</feature>
<keyword evidence="5 8" id="KW-1133">Transmembrane helix</keyword>
<feature type="transmembrane region" description="Helical" evidence="8">
    <location>
        <begin position="207"/>
        <end position="228"/>
    </location>
</feature>
<feature type="transmembrane region" description="Helical" evidence="8">
    <location>
        <begin position="267"/>
        <end position="289"/>
    </location>
</feature>
<dbReference type="InterPro" id="IPR036259">
    <property type="entry name" value="MFS_trans_sf"/>
</dbReference>
<evidence type="ECO:0000259" key="9">
    <source>
        <dbReference type="PROSITE" id="PS50850"/>
    </source>
</evidence>
<keyword evidence="3" id="KW-0813">Transport</keyword>
<dbReference type="PANTHER" id="PTHR23515">
    <property type="entry name" value="HIGH-AFFINITY NITRATE TRANSPORTER 2.3"/>
    <property type="match status" value="1"/>
</dbReference>